<dbReference type="GO" id="GO:0005524">
    <property type="term" value="F:ATP binding"/>
    <property type="evidence" value="ECO:0007669"/>
    <property type="project" value="UniProtKB-UniRule"/>
</dbReference>
<dbReference type="RefSeq" id="WP_164049224.1">
    <property type="nucleotide sequence ID" value="NZ_WUFV01000025.1"/>
</dbReference>
<dbReference type="SUPFAM" id="SSF56059">
    <property type="entry name" value="Glutathione synthetase ATP-binding domain-like"/>
    <property type="match status" value="1"/>
</dbReference>
<dbReference type="GO" id="GO:0016874">
    <property type="term" value="F:ligase activity"/>
    <property type="evidence" value="ECO:0007669"/>
    <property type="project" value="UniProtKB-KW"/>
</dbReference>
<dbReference type="PROSITE" id="PS50975">
    <property type="entry name" value="ATP_GRASP"/>
    <property type="match status" value="1"/>
</dbReference>
<dbReference type="AlphaFoldDB" id="A0A7K3VQK9"/>
<evidence type="ECO:0000313" key="7">
    <source>
        <dbReference type="Proteomes" id="UP000471705"/>
    </source>
</evidence>
<evidence type="ECO:0000313" key="6">
    <source>
        <dbReference type="EMBL" id="NEK18997.1"/>
    </source>
</evidence>
<evidence type="ECO:0000256" key="1">
    <source>
        <dbReference type="ARBA" id="ARBA00022598"/>
    </source>
</evidence>
<gene>
    <name evidence="6" type="ORF">GR257_29855</name>
</gene>
<evidence type="ECO:0000256" key="2">
    <source>
        <dbReference type="ARBA" id="ARBA00022741"/>
    </source>
</evidence>
<keyword evidence="3 4" id="KW-0067">ATP-binding</keyword>
<dbReference type="Proteomes" id="UP000471705">
    <property type="component" value="Unassembled WGS sequence"/>
</dbReference>
<feature type="domain" description="ATP-grasp" evidence="5">
    <location>
        <begin position="111"/>
        <end position="295"/>
    </location>
</feature>
<dbReference type="EMBL" id="WUFV01000025">
    <property type="protein sequence ID" value="NEK18997.1"/>
    <property type="molecule type" value="Genomic_DNA"/>
</dbReference>
<protein>
    <submittedName>
        <fullName evidence="6">ATP-grasp domain-containing protein</fullName>
    </submittedName>
</protein>
<dbReference type="PANTHER" id="PTHR43585">
    <property type="entry name" value="FUMIPYRROLE BIOSYNTHESIS PROTEIN C"/>
    <property type="match status" value="1"/>
</dbReference>
<dbReference type="InterPro" id="IPR052032">
    <property type="entry name" value="ATP-dep_AA_Ligase"/>
</dbReference>
<dbReference type="GO" id="GO:0046872">
    <property type="term" value="F:metal ion binding"/>
    <property type="evidence" value="ECO:0007669"/>
    <property type="project" value="InterPro"/>
</dbReference>
<keyword evidence="2 4" id="KW-0547">Nucleotide-binding</keyword>
<organism evidence="6 7">
    <name type="scientific">Rhizobium leguminosarum</name>
    <dbReference type="NCBI Taxonomy" id="384"/>
    <lineage>
        <taxon>Bacteria</taxon>
        <taxon>Pseudomonadati</taxon>
        <taxon>Pseudomonadota</taxon>
        <taxon>Alphaproteobacteria</taxon>
        <taxon>Hyphomicrobiales</taxon>
        <taxon>Rhizobiaceae</taxon>
        <taxon>Rhizobium/Agrobacterium group</taxon>
        <taxon>Rhizobium</taxon>
    </lineage>
</organism>
<dbReference type="Gene3D" id="3.40.50.20">
    <property type="match status" value="1"/>
</dbReference>
<dbReference type="Pfam" id="PF13535">
    <property type="entry name" value="ATP-grasp_4"/>
    <property type="match status" value="1"/>
</dbReference>
<evidence type="ECO:0000259" key="5">
    <source>
        <dbReference type="PROSITE" id="PS50975"/>
    </source>
</evidence>
<evidence type="ECO:0000256" key="3">
    <source>
        <dbReference type="ARBA" id="ARBA00022840"/>
    </source>
</evidence>
<reference evidence="6 7" key="1">
    <citation type="submission" date="2019-12" db="EMBL/GenBank/DDBJ databases">
        <title>Rhizobium genotypes associated with high levels of biological nitrogen fixation by grain legumes in a temperate-maritime cropping system.</title>
        <authorList>
            <person name="Maluk M."/>
            <person name="Francesc Ferrando Molina F."/>
            <person name="Lopez Del Egido L."/>
            <person name="Lafos M."/>
            <person name="Langarica-Fuentes A."/>
            <person name="Gebre Yohannes G."/>
            <person name="Young M.W."/>
            <person name="Martin P."/>
            <person name="Gantlett R."/>
            <person name="Kenicer G."/>
            <person name="Hawes C."/>
            <person name="Begg G.S."/>
            <person name="Quilliam R.S."/>
            <person name="Squire G.R."/>
            <person name="Poole P.S."/>
            <person name="Young P.W."/>
            <person name="Iannetta P.M."/>
            <person name="James E.K."/>
        </authorList>
    </citation>
    <scope>NUCLEOTIDE SEQUENCE [LARGE SCALE GENOMIC DNA]</scope>
    <source>
        <strain evidence="6 7">JHI54</strain>
    </source>
</reference>
<name>A0A7K3VQK9_RHILE</name>
<accession>A0A7K3VQK9</accession>
<dbReference type="InterPro" id="IPR011761">
    <property type="entry name" value="ATP-grasp"/>
</dbReference>
<proteinExistence type="predicted"/>
<evidence type="ECO:0000256" key="4">
    <source>
        <dbReference type="PROSITE-ProRule" id="PRU00409"/>
    </source>
</evidence>
<keyword evidence="1" id="KW-0436">Ligase</keyword>
<comment type="caution">
    <text evidence="6">The sequence shown here is derived from an EMBL/GenBank/DDBJ whole genome shotgun (WGS) entry which is preliminary data.</text>
</comment>
<sequence length="390" mass="43735">MRTIVILNRIPFDRIRYEKAIDHGSNRVVYVGYFQDGANYPNPAVKIVADLSSLNPHDLPAEIHDVLVHCDILIARGERDLLLAAKLREMYNIPGDTVVDVLPIRDKLLMRQFARNRSILQPEFWPLTTFRDSSMERSQIGTVVLKPRLDAASNGVVVGSVTEIMEMSQNLDAEDWIIESFVAGDIYHLDGFLEDGELRAFQAAKYVNTCLSFASGTPLGSVQVANATWMLEAATKIAAALRYRNGSFHLEMILTEKGEPYFLEFAGRVAGAYIAEAFEHKTGINLYQRDLTMLLGRRTDWTHYRPKASMYGWFLYPYGSRTNSRRVEALFKKSLVLLNTNANAIKPEVPSYLDIHSPLCGIVVGDPSCEDILMQIISAASEPEDLRSAG</sequence>
<dbReference type="PANTHER" id="PTHR43585:SF2">
    <property type="entry name" value="ATP-GRASP ENZYME FSQD"/>
    <property type="match status" value="1"/>
</dbReference>
<dbReference type="Gene3D" id="3.30.470.20">
    <property type="entry name" value="ATP-grasp fold, B domain"/>
    <property type="match status" value="1"/>
</dbReference>